<keyword evidence="4" id="KW-1185">Reference proteome</keyword>
<dbReference type="Pfam" id="PF00027">
    <property type="entry name" value="cNMP_binding"/>
    <property type="match status" value="1"/>
</dbReference>
<dbReference type="Gene3D" id="3.60.40.10">
    <property type="entry name" value="PPM-type phosphatase domain"/>
    <property type="match status" value="1"/>
</dbReference>
<dbReference type="EMBL" id="JBEPLZ010000038">
    <property type="protein sequence ID" value="MET3573758.1"/>
    <property type="molecule type" value="Genomic_DNA"/>
</dbReference>
<dbReference type="Proteomes" id="UP001549200">
    <property type="component" value="Unassembled WGS sequence"/>
</dbReference>
<sequence length="401" mass="45545">MDKNSSFEGYEMEREWKNVKIIQDFFQIQEDGSMPEGSRILLAATQPVTFQKGQELVTIGAEPDDGMYIILDGTTQTFLAGDEPIGEQGPGEVIGELALIKEGTRKATVRAMTEVSCANIPKKVFEEIAHSNPKVYGALLELLYTKSTNVIRERERMKSELEIASRIQMGMLPKSFEQYCRLPNISLDARTKPAKMVGGDFYDIFQIDETHLCFLIADVAGEGLPACLFMTVARTHIKNYMRLGMPVAEAAKRVNNLLNEDNEEELFVTVFLCVLDLQKNRLTFVNAGHNRPAISRGHGPFQLLKCNADFVFGMMEDMTYQEQMTELCPGDSLYLYTDGVTEAFNTDEELYTEARMLEALNRHREAREQPGLMLDYMYRELEEFSRGAEQSDDITMMYLVR</sequence>
<dbReference type="GO" id="GO:0016787">
    <property type="term" value="F:hydrolase activity"/>
    <property type="evidence" value="ECO:0007669"/>
    <property type="project" value="UniProtKB-KW"/>
</dbReference>
<dbReference type="SMART" id="SM00331">
    <property type="entry name" value="PP2C_SIG"/>
    <property type="match status" value="1"/>
</dbReference>
<dbReference type="SUPFAM" id="SSF81606">
    <property type="entry name" value="PP2C-like"/>
    <property type="match status" value="1"/>
</dbReference>
<accession>A0ABV2G635</accession>
<dbReference type="CDD" id="cd00038">
    <property type="entry name" value="CAP_ED"/>
    <property type="match status" value="1"/>
</dbReference>
<dbReference type="Gene3D" id="2.60.120.10">
    <property type="entry name" value="Jelly Rolls"/>
    <property type="match status" value="1"/>
</dbReference>
<proteinExistence type="predicted"/>
<dbReference type="InterPro" id="IPR000595">
    <property type="entry name" value="cNMP-bd_dom"/>
</dbReference>
<gene>
    <name evidence="3" type="ORF">ABID13_005426</name>
</gene>
<dbReference type="Pfam" id="PF07228">
    <property type="entry name" value="SpoIIE"/>
    <property type="match status" value="1"/>
</dbReference>
<comment type="caution">
    <text evidence="3">The sequence shown here is derived from an EMBL/GenBank/DDBJ whole genome shotgun (WGS) entry which is preliminary data.</text>
</comment>
<dbReference type="PROSITE" id="PS50042">
    <property type="entry name" value="CNMP_BINDING_3"/>
    <property type="match status" value="1"/>
</dbReference>
<dbReference type="PANTHER" id="PTHR43156">
    <property type="entry name" value="STAGE II SPORULATION PROTEIN E-RELATED"/>
    <property type="match status" value="1"/>
</dbReference>
<dbReference type="PANTHER" id="PTHR43156:SF2">
    <property type="entry name" value="STAGE II SPORULATION PROTEIN E"/>
    <property type="match status" value="1"/>
</dbReference>
<dbReference type="InterPro" id="IPR018490">
    <property type="entry name" value="cNMP-bd_dom_sf"/>
</dbReference>
<evidence type="ECO:0000313" key="3">
    <source>
        <dbReference type="EMBL" id="MET3573758.1"/>
    </source>
</evidence>
<dbReference type="SUPFAM" id="SSF51206">
    <property type="entry name" value="cAMP-binding domain-like"/>
    <property type="match status" value="1"/>
</dbReference>
<keyword evidence="1 3" id="KW-0378">Hydrolase</keyword>
<organism evidence="3 4">
    <name type="scientific">Enterocloster citroniae</name>
    <dbReference type="NCBI Taxonomy" id="358743"/>
    <lineage>
        <taxon>Bacteria</taxon>
        <taxon>Bacillati</taxon>
        <taxon>Bacillota</taxon>
        <taxon>Clostridia</taxon>
        <taxon>Lachnospirales</taxon>
        <taxon>Lachnospiraceae</taxon>
        <taxon>Enterocloster</taxon>
    </lineage>
</organism>
<dbReference type="InterPro" id="IPR036457">
    <property type="entry name" value="PPM-type-like_dom_sf"/>
</dbReference>
<protein>
    <submittedName>
        <fullName evidence="3">Sigma-B regulation protein RsbU (Phosphoserine phosphatase)</fullName>
        <ecNumber evidence="3">3.1.3.3</ecNumber>
    </submittedName>
</protein>
<dbReference type="InterPro" id="IPR001932">
    <property type="entry name" value="PPM-type_phosphatase-like_dom"/>
</dbReference>
<reference evidence="3 4" key="1">
    <citation type="submission" date="2024-06" db="EMBL/GenBank/DDBJ databases">
        <title>Genomic Encyclopedia of Type Strains, Phase IV (KMG-IV): sequencing the most valuable type-strain genomes for metagenomic binning, comparative biology and taxonomic classification.</title>
        <authorList>
            <person name="Goeker M."/>
        </authorList>
    </citation>
    <scope>NUCLEOTIDE SEQUENCE [LARGE SCALE GENOMIC DNA]</scope>
    <source>
        <strain evidence="3 4">DSM 19261</strain>
    </source>
</reference>
<evidence type="ECO:0000256" key="1">
    <source>
        <dbReference type="ARBA" id="ARBA00022801"/>
    </source>
</evidence>
<evidence type="ECO:0000259" key="2">
    <source>
        <dbReference type="PROSITE" id="PS50042"/>
    </source>
</evidence>
<evidence type="ECO:0000313" key="4">
    <source>
        <dbReference type="Proteomes" id="UP001549200"/>
    </source>
</evidence>
<name>A0ABV2G635_9FIRM</name>
<dbReference type="EC" id="3.1.3.3" evidence="3"/>
<feature type="domain" description="Cyclic nucleotide-binding" evidence="2">
    <location>
        <begin position="41"/>
        <end position="146"/>
    </location>
</feature>
<dbReference type="SMART" id="SM00100">
    <property type="entry name" value="cNMP"/>
    <property type="match status" value="1"/>
</dbReference>
<dbReference type="InterPro" id="IPR052016">
    <property type="entry name" value="Bact_Sigma-Reg"/>
</dbReference>
<dbReference type="InterPro" id="IPR014710">
    <property type="entry name" value="RmlC-like_jellyroll"/>
</dbReference>